<feature type="binding site" evidence="6">
    <location>
        <position position="581"/>
    </location>
    <ligand>
        <name>Mg(2+)</name>
        <dbReference type="ChEBI" id="CHEBI:18420"/>
        <label>1</label>
    </ligand>
</feature>
<dbReference type="Pfam" id="PF01129">
    <property type="entry name" value="ART"/>
    <property type="match status" value="1"/>
</dbReference>
<keyword evidence="7" id="KW-0520">NAD</keyword>
<proteinExistence type="inferred from homology"/>
<feature type="binding site" evidence="6">
    <location>
        <position position="583"/>
    </location>
    <ligand>
        <name>Mg(2+)</name>
        <dbReference type="ChEBI" id="CHEBI:18420"/>
        <label>1</label>
    </ligand>
</feature>
<dbReference type="EC" id="2.4.2.31" evidence="7"/>
<dbReference type="Gene3D" id="3.90.176.10">
    <property type="entry name" value="Toxin ADP-ribosyltransferase, Chain A, domain 1"/>
    <property type="match status" value="1"/>
</dbReference>
<dbReference type="OrthoDB" id="410104at2759"/>
<gene>
    <name evidence="8" type="ORF">TIS948_LOCUS24509</name>
</gene>
<evidence type="ECO:0000256" key="7">
    <source>
        <dbReference type="RuleBase" id="RU361228"/>
    </source>
</evidence>
<keyword evidence="6" id="KW-0460">Magnesium</keyword>
<keyword evidence="3 7" id="KW-0808">Transferase</keyword>
<evidence type="ECO:0000256" key="2">
    <source>
        <dbReference type="ARBA" id="ARBA00022676"/>
    </source>
</evidence>
<evidence type="ECO:0000256" key="4">
    <source>
        <dbReference type="ARBA" id="ARBA00022695"/>
    </source>
</evidence>
<dbReference type="SUPFAM" id="SSF101478">
    <property type="entry name" value="ADP-ribosylglycohydrolase"/>
    <property type="match status" value="1"/>
</dbReference>
<evidence type="ECO:0000313" key="9">
    <source>
        <dbReference type="Proteomes" id="UP000663825"/>
    </source>
</evidence>
<dbReference type="InterPro" id="IPR005502">
    <property type="entry name" value="Ribosyl_crysJ1"/>
</dbReference>
<dbReference type="AlphaFoldDB" id="A0A817XAD4"/>
<sequence>MSQTRVTTRFLDVGEDPNKTLPPLEGYAKKDLVSIEEAIKLITLDVPIHNIDSMVWTAKRSAREPRDGLTSDELASIYLYTLEWPEEYDSFYKLLNKKLRSKQRKHLKPWFSYLKLFLTGLYKLPSIRKNIWRGIPGNVSHLYENDCIWWGFSSCTGTMATMEQFFDRSSERTLFLIECINGKNIKSYSAHDDENEILLMPGTYFTVIDKYSPADNLYIVHLREESPPHQLLEPPFDLTSVNTKTVVPKSQAASEPRDKTWIDIQFHDKEKTIVKKPDEFENEMNEPDALINEEILNRIQGSMAGLGLGDALGAYVEFRPRQYLVDHPVTDLESGGTLGLTKGQFTNDTSMALCLANSLVACHGFNPYDQLVRYKWWYRFGYMSSTGNCFDIGAGTCQSLREFERRQKRYAKEFNILFADMDNLSDRTLLEIFDIYCSEDGVAGNGALTRLAPVPLFFHRFPAIAVEYSGVSGQITHGDRKAYDACRYYGALIVAALHGYTKEQLLDHEFYSKHAEWFRNIPLHPGIQSIAEGSYKIDGYNAGIRGKSYIVNALEAALWAFWSDEGSFKKGALAVVNLGDDTDGTAAIYGQLAGAYYGYGKLPERWLQHLYARKFMEKLSKWLGYEGECWQKRYKDTGSYLPTTNI</sequence>
<dbReference type="PANTHER" id="PTHR16222">
    <property type="entry name" value="ADP-RIBOSYLGLYCOHYDROLASE"/>
    <property type="match status" value="1"/>
</dbReference>
<keyword evidence="6" id="KW-0479">Metal-binding</keyword>
<keyword evidence="7" id="KW-0521">NADP</keyword>
<dbReference type="PROSITE" id="PS51996">
    <property type="entry name" value="TR_MART"/>
    <property type="match status" value="1"/>
</dbReference>
<dbReference type="GO" id="GO:0016779">
    <property type="term" value="F:nucleotidyltransferase activity"/>
    <property type="evidence" value="ECO:0007669"/>
    <property type="project" value="UniProtKB-KW"/>
</dbReference>
<dbReference type="InterPro" id="IPR036705">
    <property type="entry name" value="Ribosyl_crysJ1_sf"/>
</dbReference>
<dbReference type="Gene3D" id="1.10.4080.10">
    <property type="entry name" value="ADP-ribosylation/Crystallin J1"/>
    <property type="match status" value="1"/>
</dbReference>
<reference evidence="8" key="1">
    <citation type="submission" date="2021-02" db="EMBL/GenBank/DDBJ databases">
        <authorList>
            <person name="Nowell W R."/>
        </authorList>
    </citation>
    <scope>NUCLEOTIDE SEQUENCE</scope>
</reference>
<comment type="catalytic activity">
    <reaction evidence="5 7">
        <text>L-arginyl-[protein] + NAD(+) = N(omega)-(ADP-D-ribosyl)-L-arginyl-[protein] + nicotinamide + H(+)</text>
        <dbReference type="Rhea" id="RHEA:19149"/>
        <dbReference type="Rhea" id="RHEA-COMP:10532"/>
        <dbReference type="Rhea" id="RHEA-COMP:15087"/>
        <dbReference type="ChEBI" id="CHEBI:15378"/>
        <dbReference type="ChEBI" id="CHEBI:17154"/>
        <dbReference type="ChEBI" id="CHEBI:29965"/>
        <dbReference type="ChEBI" id="CHEBI:57540"/>
        <dbReference type="ChEBI" id="CHEBI:142554"/>
        <dbReference type="EC" id="2.4.2.31"/>
    </reaction>
</comment>
<evidence type="ECO:0000256" key="1">
    <source>
        <dbReference type="ARBA" id="ARBA00009558"/>
    </source>
</evidence>
<keyword evidence="4" id="KW-0548">Nucleotidyltransferase</keyword>
<dbReference type="InterPro" id="IPR000768">
    <property type="entry name" value="ART"/>
</dbReference>
<dbReference type="Proteomes" id="UP000663825">
    <property type="component" value="Unassembled WGS sequence"/>
</dbReference>
<protein>
    <recommendedName>
        <fullName evidence="7">NAD(P)(+)--arginine ADP-ribosyltransferase</fullName>
        <ecNumber evidence="7">2.4.2.31</ecNumber>
    </recommendedName>
    <alternativeName>
        <fullName evidence="7">Mono(ADP-ribosyl)transferase</fullName>
    </alternativeName>
</protein>
<name>A0A817XAD4_9BILA</name>
<evidence type="ECO:0000256" key="5">
    <source>
        <dbReference type="ARBA" id="ARBA00047597"/>
    </source>
</evidence>
<comment type="caution">
    <text evidence="8">The sequence shown here is derived from an EMBL/GenBank/DDBJ whole genome shotgun (WGS) entry which is preliminary data.</text>
</comment>
<feature type="binding site" evidence="6">
    <location>
        <position position="348"/>
    </location>
    <ligand>
        <name>Mg(2+)</name>
        <dbReference type="ChEBI" id="CHEBI:18420"/>
        <label>1</label>
    </ligand>
</feature>
<accession>A0A817XAD4</accession>
<comment type="cofactor">
    <cofactor evidence="6">
        <name>Mg(2+)</name>
        <dbReference type="ChEBI" id="CHEBI:18420"/>
    </cofactor>
    <text evidence="6">Binds 2 magnesium ions per subunit.</text>
</comment>
<dbReference type="GO" id="GO:0106274">
    <property type="term" value="F:NAD+-protein-arginine ADP-ribosyltransferase activity"/>
    <property type="evidence" value="ECO:0007669"/>
    <property type="project" value="UniProtKB-EC"/>
</dbReference>
<comment type="similarity">
    <text evidence="1 7">Belongs to the Arg-specific ADP-ribosyltransferase family.</text>
</comment>
<feature type="binding site" evidence="6">
    <location>
        <position position="346"/>
    </location>
    <ligand>
        <name>Mg(2+)</name>
        <dbReference type="ChEBI" id="CHEBI:18420"/>
        <label>1</label>
    </ligand>
</feature>
<dbReference type="GO" id="GO:0046872">
    <property type="term" value="F:metal ion binding"/>
    <property type="evidence" value="ECO:0007669"/>
    <property type="project" value="UniProtKB-KW"/>
</dbReference>
<keyword evidence="2 7" id="KW-0328">Glycosyltransferase</keyword>
<dbReference type="SUPFAM" id="SSF56399">
    <property type="entry name" value="ADP-ribosylation"/>
    <property type="match status" value="1"/>
</dbReference>
<dbReference type="PANTHER" id="PTHR16222:SF12">
    <property type="entry name" value="ADP-RIBOSYLGLYCOHYDROLASE-RELATED"/>
    <property type="match status" value="1"/>
</dbReference>
<dbReference type="EMBL" id="CAJNXB010004231">
    <property type="protein sequence ID" value="CAF3364850.1"/>
    <property type="molecule type" value="Genomic_DNA"/>
</dbReference>
<evidence type="ECO:0000313" key="8">
    <source>
        <dbReference type="EMBL" id="CAF3364850.1"/>
    </source>
</evidence>
<evidence type="ECO:0000256" key="6">
    <source>
        <dbReference type="PIRSR" id="PIRSR605502-1"/>
    </source>
</evidence>
<dbReference type="InterPro" id="IPR050792">
    <property type="entry name" value="ADP-ribosylglycohydrolase"/>
</dbReference>
<organism evidence="8 9">
    <name type="scientific">Rotaria socialis</name>
    <dbReference type="NCBI Taxonomy" id="392032"/>
    <lineage>
        <taxon>Eukaryota</taxon>
        <taxon>Metazoa</taxon>
        <taxon>Spiralia</taxon>
        <taxon>Gnathifera</taxon>
        <taxon>Rotifera</taxon>
        <taxon>Eurotatoria</taxon>
        <taxon>Bdelloidea</taxon>
        <taxon>Philodinida</taxon>
        <taxon>Philodinidae</taxon>
        <taxon>Rotaria</taxon>
    </lineage>
</organism>
<evidence type="ECO:0000256" key="3">
    <source>
        <dbReference type="ARBA" id="ARBA00022679"/>
    </source>
</evidence>
<dbReference type="Pfam" id="PF03747">
    <property type="entry name" value="ADP_ribosyl_GH"/>
    <property type="match status" value="1"/>
</dbReference>